<sequence>MLTRARIGTEVTVAVRMTGGWVFYTFMTRVVRPILWLLFRPKVVGGDNVPAYGPLIVASNHLSFIDSFIIPLAVPRPVTYIAKADYFTGGGLKRGFVRWFLTNLGHVPVKRGARRAAMGALEQAGDVLANSGAFAIYPEGTRSPDGRLYRGRTGVGWLVLASGARVLPVALEGTEKIQPIGASKPRIFGPRPTVRIGPPMDFSHYRDLPPAKARRAITDEIVETIHKMSGQEYAHVYNDRANAENR</sequence>
<feature type="domain" description="Phospholipid/glycerol acyltransferase" evidence="3">
    <location>
        <begin position="55"/>
        <end position="174"/>
    </location>
</feature>
<dbReference type="GO" id="GO:0006654">
    <property type="term" value="P:phosphatidic acid biosynthetic process"/>
    <property type="evidence" value="ECO:0007669"/>
    <property type="project" value="TreeGrafter"/>
</dbReference>
<keyword evidence="5" id="KW-1185">Reference proteome</keyword>
<dbReference type="CDD" id="cd07989">
    <property type="entry name" value="LPLAT_AGPAT-like"/>
    <property type="match status" value="1"/>
</dbReference>
<keyword evidence="1 4" id="KW-0808">Transferase</keyword>
<protein>
    <submittedName>
        <fullName evidence="4">Phospholipid/glycerol acyltransferase</fullName>
    </submittedName>
</protein>
<evidence type="ECO:0000256" key="2">
    <source>
        <dbReference type="ARBA" id="ARBA00023315"/>
    </source>
</evidence>
<dbReference type="PANTHER" id="PTHR10434:SF11">
    <property type="entry name" value="1-ACYL-SN-GLYCEROL-3-PHOSPHATE ACYLTRANSFERASE"/>
    <property type="match status" value="1"/>
</dbReference>
<name>A0A7D3VUP6_ACTVE</name>
<dbReference type="EMBL" id="CP053892">
    <property type="protein sequence ID" value="QKG23413.1"/>
    <property type="molecule type" value="Genomic_DNA"/>
</dbReference>
<dbReference type="InterPro" id="IPR002123">
    <property type="entry name" value="Plipid/glycerol_acylTrfase"/>
</dbReference>
<dbReference type="AlphaFoldDB" id="A0A7D3VUP6"/>
<proteinExistence type="predicted"/>
<organism evidence="4 5">
    <name type="scientific">Actinomadura verrucosospora</name>
    <dbReference type="NCBI Taxonomy" id="46165"/>
    <lineage>
        <taxon>Bacteria</taxon>
        <taxon>Bacillati</taxon>
        <taxon>Actinomycetota</taxon>
        <taxon>Actinomycetes</taxon>
        <taxon>Streptosporangiales</taxon>
        <taxon>Thermomonosporaceae</taxon>
        <taxon>Actinomadura</taxon>
    </lineage>
</organism>
<evidence type="ECO:0000256" key="1">
    <source>
        <dbReference type="ARBA" id="ARBA00022679"/>
    </source>
</evidence>
<keyword evidence="2 4" id="KW-0012">Acyltransferase</keyword>
<accession>A0A7D3VUP6</accession>
<reference evidence="4 5" key="1">
    <citation type="submission" date="2020-05" db="EMBL/GenBank/DDBJ databases">
        <title>Actinomadura verrucosospora NRRL-B18236 (PFL_A860) Genome sequencing and assembly.</title>
        <authorList>
            <person name="Samborskyy M."/>
        </authorList>
    </citation>
    <scope>NUCLEOTIDE SEQUENCE [LARGE SCALE GENOMIC DNA]</scope>
    <source>
        <strain evidence="4 5">NRRL:B18236</strain>
    </source>
</reference>
<evidence type="ECO:0000313" key="4">
    <source>
        <dbReference type="EMBL" id="QKG23413.1"/>
    </source>
</evidence>
<dbReference type="Pfam" id="PF01553">
    <property type="entry name" value="Acyltransferase"/>
    <property type="match status" value="1"/>
</dbReference>
<dbReference type="Proteomes" id="UP000501240">
    <property type="component" value="Chromosome"/>
</dbReference>
<dbReference type="SUPFAM" id="SSF69593">
    <property type="entry name" value="Glycerol-3-phosphate (1)-acyltransferase"/>
    <property type="match status" value="1"/>
</dbReference>
<dbReference type="GO" id="GO:0003841">
    <property type="term" value="F:1-acylglycerol-3-phosphate O-acyltransferase activity"/>
    <property type="evidence" value="ECO:0007669"/>
    <property type="project" value="TreeGrafter"/>
</dbReference>
<dbReference type="SMART" id="SM00563">
    <property type="entry name" value="PlsC"/>
    <property type="match status" value="1"/>
</dbReference>
<gene>
    <name evidence="4" type="ORF">ACTIVE_5056</name>
</gene>
<evidence type="ECO:0000259" key="3">
    <source>
        <dbReference type="SMART" id="SM00563"/>
    </source>
</evidence>
<evidence type="ECO:0000313" key="5">
    <source>
        <dbReference type="Proteomes" id="UP000501240"/>
    </source>
</evidence>
<dbReference type="GO" id="GO:0005886">
    <property type="term" value="C:plasma membrane"/>
    <property type="evidence" value="ECO:0007669"/>
    <property type="project" value="TreeGrafter"/>
</dbReference>
<dbReference type="PANTHER" id="PTHR10434">
    <property type="entry name" value="1-ACYL-SN-GLYCEROL-3-PHOSPHATE ACYLTRANSFERASE"/>
    <property type="match status" value="1"/>
</dbReference>